<dbReference type="EMBL" id="GBRD01006284">
    <property type="protein sequence ID" value="JAG59537.1"/>
    <property type="molecule type" value="Transcribed_RNA"/>
</dbReference>
<protein>
    <submittedName>
        <fullName evidence="2">Uncharacterized protein</fullName>
    </submittedName>
</protein>
<name>A0A0K8T1Z4_LYGHE</name>
<feature type="non-terminal residue" evidence="2">
    <location>
        <position position="1"/>
    </location>
</feature>
<dbReference type="PANTHER" id="PTHR38681:SF1">
    <property type="entry name" value="RETROVIRUS-RELATED POL POLYPROTEIN FROM TRANSPOSON 412-LIKE PROTEIN"/>
    <property type="match status" value="1"/>
</dbReference>
<dbReference type="PANTHER" id="PTHR38681">
    <property type="entry name" value="RETROVIRUS-RELATED POL POLYPROTEIN FROM TRANSPOSON 412-LIKE PROTEIN-RELATED"/>
    <property type="match status" value="1"/>
</dbReference>
<proteinExistence type="predicted"/>
<accession>A0A0K8T1Z4</accession>
<evidence type="ECO:0000256" key="1">
    <source>
        <dbReference type="SAM" id="MobiDB-lite"/>
    </source>
</evidence>
<sequence>HEYLTQLMGIFSKLRPTQTAWHGSIKPFSHPNLDACSHVYLRMDGVKSSLQRPYTGPYQVLARTPKTFRITIGTRHVTVSRDRVKPAFCAEDSPVTSQPPDTRLAEPMPGPSTAADPPSPVTTTRSGRHVRFPRNLRDFSVP</sequence>
<feature type="region of interest" description="Disordered" evidence="1">
    <location>
        <begin position="90"/>
        <end position="142"/>
    </location>
</feature>
<evidence type="ECO:0000313" key="2">
    <source>
        <dbReference type="EMBL" id="JAG59537.1"/>
    </source>
</evidence>
<dbReference type="AlphaFoldDB" id="A0A0K8T1Z4"/>
<organism evidence="2">
    <name type="scientific">Lygus hesperus</name>
    <name type="common">Western plant bug</name>
    <dbReference type="NCBI Taxonomy" id="30085"/>
    <lineage>
        <taxon>Eukaryota</taxon>
        <taxon>Metazoa</taxon>
        <taxon>Ecdysozoa</taxon>
        <taxon>Arthropoda</taxon>
        <taxon>Hexapoda</taxon>
        <taxon>Insecta</taxon>
        <taxon>Pterygota</taxon>
        <taxon>Neoptera</taxon>
        <taxon>Paraneoptera</taxon>
        <taxon>Hemiptera</taxon>
        <taxon>Heteroptera</taxon>
        <taxon>Panheteroptera</taxon>
        <taxon>Cimicomorpha</taxon>
        <taxon>Miridae</taxon>
        <taxon>Mirini</taxon>
        <taxon>Lygus</taxon>
    </lineage>
</organism>
<reference evidence="2" key="1">
    <citation type="submission" date="2014-09" db="EMBL/GenBank/DDBJ databases">
        <authorList>
            <person name="Magalhaes I.L.F."/>
            <person name="Oliveira U."/>
            <person name="Santos F.R."/>
            <person name="Vidigal T.H.D.A."/>
            <person name="Brescovit A.D."/>
            <person name="Santos A.J."/>
        </authorList>
    </citation>
    <scope>NUCLEOTIDE SEQUENCE</scope>
</reference>